<reference evidence="1" key="1">
    <citation type="submission" date="2022-03" db="EMBL/GenBank/DDBJ databases">
        <authorList>
            <person name="Sayadi A."/>
        </authorList>
    </citation>
    <scope>NUCLEOTIDE SEQUENCE</scope>
</reference>
<accession>A0A9P0Q5E0</accession>
<evidence type="ECO:0000313" key="1">
    <source>
        <dbReference type="EMBL" id="CAH2011265.1"/>
    </source>
</evidence>
<evidence type="ECO:0000313" key="2">
    <source>
        <dbReference type="Proteomes" id="UP001152888"/>
    </source>
</evidence>
<protein>
    <submittedName>
        <fullName evidence="1">Uncharacterized protein</fullName>
    </submittedName>
</protein>
<dbReference type="AlphaFoldDB" id="A0A9P0Q5E0"/>
<dbReference type="Proteomes" id="UP001152888">
    <property type="component" value="Unassembled WGS sequence"/>
</dbReference>
<organism evidence="1 2">
    <name type="scientific">Acanthoscelides obtectus</name>
    <name type="common">Bean weevil</name>
    <name type="synonym">Bruchus obtectus</name>
    <dbReference type="NCBI Taxonomy" id="200917"/>
    <lineage>
        <taxon>Eukaryota</taxon>
        <taxon>Metazoa</taxon>
        <taxon>Ecdysozoa</taxon>
        <taxon>Arthropoda</taxon>
        <taxon>Hexapoda</taxon>
        <taxon>Insecta</taxon>
        <taxon>Pterygota</taxon>
        <taxon>Neoptera</taxon>
        <taxon>Endopterygota</taxon>
        <taxon>Coleoptera</taxon>
        <taxon>Polyphaga</taxon>
        <taxon>Cucujiformia</taxon>
        <taxon>Chrysomeloidea</taxon>
        <taxon>Chrysomelidae</taxon>
        <taxon>Bruchinae</taxon>
        <taxon>Bruchini</taxon>
        <taxon>Acanthoscelides</taxon>
    </lineage>
</organism>
<gene>
    <name evidence="1" type="ORF">ACAOBT_LOCUS32073</name>
</gene>
<proteinExistence type="predicted"/>
<sequence length="70" mass="7980">MSNSTFIQYDNKKKKISLRIGELRSSEQSKDVLKFPRIPDDRVFLAIPWTFSNLATLGPPLKNDLKIATS</sequence>
<dbReference type="EMBL" id="CAKOFQ010008053">
    <property type="protein sequence ID" value="CAH2011265.1"/>
    <property type="molecule type" value="Genomic_DNA"/>
</dbReference>
<comment type="caution">
    <text evidence="1">The sequence shown here is derived from an EMBL/GenBank/DDBJ whole genome shotgun (WGS) entry which is preliminary data.</text>
</comment>
<name>A0A9P0Q5E0_ACAOB</name>
<keyword evidence="2" id="KW-1185">Reference proteome</keyword>